<dbReference type="Gene3D" id="1.10.600.10">
    <property type="entry name" value="Farnesyl Diphosphate Synthase"/>
    <property type="match status" value="1"/>
</dbReference>
<protein>
    <submittedName>
        <fullName evidence="2">Unannotated protein</fullName>
    </submittedName>
</protein>
<proteinExistence type="predicted"/>
<dbReference type="SUPFAM" id="SSF48576">
    <property type="entry name" value="Terpenoid synthases"/>
    <property type="match status" value="1"/>
</dbReference>
<evidence type="ECO:0000256" key="1">
    <source>
        <dbReference type="ARBA" id="ARBA00022679"/>
    </source>
</evidence>
<dbReference type="SFLD" id="SFLDG01018">
    <property type="entry name" value="Squalene/Phytoene_Synthase_Lik"/>
    <property type="match status" value="1"/>
</dbReference>
<dbReference type="InterPro" id="IPR019845">
    <property type="entry name" value="Squalene/phytoene_synthase_CS"/>
</dbReference>
<dbReference type="GO" id="GO:0051996">
    <property type="term" value="F:squalene synthase [NAD(P)H] activity"/>
    <property type="evidence" value="ECO:0007669"/>
    <property type="project" value="InterPro"/>
</dbReference>
<evidence type="ECO:0000313" key="2">
    <source>
        <dbReference type="EMBL" id="CAB4339688.1"/>
    </source>
</evidence>
<sequence length="260" mass="28828">MQLRHDPTYFAATLSLPADRRPAMYALYGYVRGADEIADNCALNGARRAALDDWQHELQAGVERGGSDHPVIAALVDAGPRYGMPLELLPDYMDSMRADCDDRVRMRTQDQLDRYMAGTATVGPVAAPLLDAPDGAVALLRLLGVAFQLTNFIRDVPIDWQMGRVYLPGLHEDDLAERAPSARMRDHIAQQVARARELFDDSEALTGMLPSPVRPGVRVARSVYLRVLDRVEENGYDVVTRSNRLRPWEAIRASSSALVS</sequence>
<dbReference type="GO" id="GO:0008299">
    <property type="term" value="P:isoprenoid biosynthetic process"/>
    <property type="evidence" value="ECO:0007669"/>
    <property type="project" value="UniProtKB-ARBA"/>
</dbReference>
<reference evidence="2" key="1">
    <citation type="submission" date="2020-05" db="EMBL/GenBank/DDBJ databases">
        <authorList>
            <person name="Chiriac C."/>
            <person name="Salcher M."/>
            <person name="Ghai R."/>
            <person name="Kavagutti S V."/>
        </authorList>
    </citation>
    <scope>NUCLEOTIDE SEQUENCE</scope>
</reference>
<name>A0A6J5ZE72_9ZZZZ</name>
<dbReference type="AlphaFoldDB" id="A0A6J5ZE72"/>
<keyword evidence="1" id="KW-0808">Transferase</keyword>
<dbReference type="PROSITE" id="PS01045">
    <property type="entry name" value="SQUALEN_PHYTOEN_SYN_2"/>
    <property type="match status" value="1"/>
</dbReference>
<dbReference type="InterPro" id="IPR002060">
    <property type="entry name" value="Squ/phyt_synthse"/>
</dbReference>
<dbReference type="InterPro" id="IPR033904">
    <property type="entry name" value="Trans_IPPS_HH"/>
</dbReference>
<dbReference type="CDD" id="cd00683">
    <property type="entry name" value="Trans_IPPS_HH"/>
    <property type="match status" value="1"/>
</dbReference>
<organism evidence="2">
    <name type="scientific">freshwater metagenome</name>
    <dbReference type="NCBI Taxonomy" id="449393"/>
    <lineage>
        <taxon>unclassified sequences</taxon>
        <taxon>metagenomes</taxon>
        <taxon>ecological metagenomes</taxon>
    </lineage>
</organism>
<dbReference type="SFLD" id="SFLDS00005">
    <property type="entry name" value="Isoprenoid_Synthase_Type_I"/>
    <property type="match status" value="1"/>
</dbReference>
<dbReference type="PANTHER" id="PTHR31480">
    <property type="entry name" value="BIFUNCTIONAL LYCOPENE CYCLASE/PHYTOENE SYNTHASE"/>
    <property type="match status" value="1"/>
</dbReference>
<dbReference type="Pfam" id="PF00494">
    <property type="entry name" value="SQS_PSY"/>
    <property type="match status" value="1"/>
</dbReference>
<dbReference type="InterPro" id="IPR008949">
    <property type="entry name" value="Isoprenoid_synthase_dom_sf"/>
</dbReference>
<accession>A0A6J5ZE72</accession>
<gene>
    <name evidence="2" type="ORF">UFOPK3547_00467</name>
</gene>
<dbReference type="EMBL" id="CAESAN010000027">
    <property type="protein sequence ID" value="CAB4339688.1"/>
    <property type="molecule type" value="Genomic_DNA"/>
</dbReference>